<name>A0A5B7CWK2_PORTR</name>
<dbReference type="AlphaFoldDB" id="A0A5B7CWK2"/>
<feature type="region of interest" description="Disordered" evidence="1">
    <location>
        <begin position="83"/>
        <end position="106"/>
    </location>
</feature>
<accession>A0A5B7CWK2</accession>
<gene>
    <name evidence="2" type="ORF">E2C01_006233</name>
</gene>
<comment type="caution">
    <text evidence="2">The sequence shown here is derived from an EMBL/GenBank/DDBJ whole genome shotgun (WGS) entry which is preliminary data.</text>
</comment>
<keyword evidence="3" id="KW-1185">Reference proteome</keyword>
<evidence type="ECO:0000313" key="2">
    <source>
        <dbReference type="EMBL" id="MPC13495.1"/>
    </source>
</evidence>
<feature type="compositionally biased region" description="Basic residues" evidence="1">
    <location>
        <begin position="86"/>
        <end position="106"/>
    </location>
</feature>
<proteinExistence type="predicted"/>
<protein>
    <submittedName>
        <fullName evidence="2">Uncharacterized protein</fullName>
    </submittedName>
</protein>
<organism evidence="2 3">
    <name type="scientific">Portunus trituberculatus</name>
    <name type="common">Swimming crab</name>
    <name type="synonym">Neptunus trituberculatus</name>
    <dbReference type="NCBI Taxonomy" id="210409"/>
    <lineage>
        <taxon>Eukaryota</taxon>
        <taxon>Metazoa</taxon>
        <taxon>Ecdysozoa</taxon>
        <taxon>Arthropoda</taxon>
        <taxon>Crustacea</taxon>
        <taxon>Multicrustacea</taxon>
        <taxon>Malacostraca</taxon>
        <taxon>Eumalacostraca</taxon>
        <taxon>Eucarida</taxon>
        <taxon>Decapoda</taxon>
        <taxon>Pleocyemata</taxon>
        <taxon>Brachyura</taxon>
        <taxon>Eubrachyura</taxon>
        <taxon>Portunoidea</taxon>
        <taxon>Portunidae</taxon>
        <taxon>Portuninae</taxon>
        <taxon>Portunus</taxon>
    </lineage>
</organism>
<evidence type="ECO:0000313" key="3">
    <source>
        <dbReference type="Proteomes" id="UP000324222"/>
    </source>
</evidence>
<dbReference type="Proteomes" id="UP000324222">
    <property type="component" value="Unassembled WGS sequence"/>
</dbReference>
<sequence>MQECVLVMFICQRNLRENFIDHKETLRRTSNSRQVSPCETLRGAKLSKVPGKRRYRTGERFSPSTTMSWGTHGRLINVSLQLPHPGRSRHNETRHHHHHHHHLRTRRRECEDQHDLFPWTAMTRCPLARPQNSSRENTLLTKTFASGPIRSRNLCNRASNNQEAARTVGEGYLMGRDREGPGWM</sequence>
<dbReference type="EMBL" id="VSRR010000286">
    <property type="protein sequence ID" value="MPC13495.1"/>
    <property type="molecule type" value="Genomic_DNA"/>
</dbReference>
<evidence type="ECO:0000256" key="1">
    <source>
        <dbReference type="SAM" id="MobiDB-lite"/>
    </source>
</evidence>
<reference evidence="2 3" key="1">
    <citation type="submission" date="2019-05" db="EMBL/GenBank/DDBJ databases">
        <title>Another draft genome of Portunus trituberculatus and its Hox gene families provides insights of decapod evolution.</title>
        <authorList>
            <person name="Jeong J.-H."/>
            <person name="Song I."/>
            <person name="Kim S."/>
            <person name="Choi T."/>
            <person name="Kim D."/>
            <person name="Ryu S."/>
            <person name="Kim W."/>
        </authorList>
    </citation>
    <scope>NUCLEOTIDE SEQUENCE [LARGE SCALE GENOMIC DNA]</scope>
    <source>
        <tissue evidence="2">Muscle</tissue>
    </source>
</reference>